<dbReference type="InterPro" id="IPR036721">
    <property type="entry name" value="RCK_C_sf"/>
</dbReference>
<dbReference type="AlphaFoldDB" id="A0A7I8D455"/>
<feature type="domain" description="RCK C-terminal" evidence="8">
    <location>
        <begin position="136"/>
        <end position="218"/>
    </location>
</feature>
<dbReference type="SUPFAM" id="SSF116726">
    <property type="entry name" value="TrkA C-terminal domain-like"/>
    <property type="match status" value="1"/>
</dbReference>
<keyword evidence="2" id="KW-0813">Transport</keyword>
<dbReference type="PROSITE" id="PS51202">
    <property type="entry name" value="RCK_C"/>
    <property type="match status" value="1"/>
</dbReference>
<dbReference type="Pfam" id="PF02080">
    <property type="entry name" value="TrkA_C"/>
    <property type="match status" value="1"/>
</dbReference>
<dbReference type="SUPFAM" id="SSF51735">
    <property type="entry name" value="NAD(P)-binding Rossmann-fold domains"/>
    <property type="match status" value="1"/>
</dbReference>
<evidence type="ECO:0000256" key="5">
    <source>
        <dbReference type="ARBA" id="ARBA00023027"/>
    </source>
</evidence>
<dbReference type="GO" id="GO:0005886">
    <property type="term" value="C:plasma membrane"/>
    <property type="evidence" value="ECO:0007669"/>
    <property type="project" value="InterPro"/>
</dbReference>
<dbReference type="RefSeq" id="WP_099322844.1">
    <property type="nucleotide sequence ID" value="NZ_AP023321.1"/>
</dbReference>
<keyword evidence="3" id="KW-0633">Potassium transport</keyword>
<dbReference type="KEGG" id="sman:C12CBH8_21690"/>
<evidence type="ECO:0000259" key="8">
    <source>
        <dbReference type="PROSITE" id="PS51202"/>
    </source>
</evidence>
<dbReference type="InterPro" id="IPR006037">
    <property type="entry name" value="RCK_C"/>
</dbReference>
<dbReference type="Pfam" id="PF02254">
    <property type="entry name" value="TrkA_N"/>
    <property type="match status" value="1"/>
</dbReference>
<evidence type="ECO:0000256" key="6">
    <source>
        <dbReference type="ARBA" id="ARBA00023065"/>
    </source>
</evidence>
<keyword evidence="10" id="KW-1185">Reference proteome</keyword>
<dbReference type="InterPro" id="IPR036291">
    <property type="entry name" value="NAD(P)-bd_dom_sf"/>
</dbReference>
<sequence>MRIVIVGGGKVGYFLCKALIENGHEVHLIEINKLLSAHVADELDIPVVCGDGTTLEAQIAADTAKADAFVAVTGRDEDNLIACQLANLHFHIEKTVARANNPKNEEVMRALGIKIPVSSTSRIAEMIEHEVDTAGMQMLTNIRGKGAILEFTVPEGSDLDGRRLQQIDLPKECLIISIVRGNEFFIPRGNTIIYSGDEIYAVSKVNVQKQLLRALSEMR</sequence>
<evidence type="ECO:0000256" key="2">
    <source>
        <dbReference type="ARBA" id="ARBA00022448"/>
    </source>
</evidence>
<dbReference type="InterPro" id="IPR003148">
    <property type="entry name" value="RCK_N"/>
</dbReference>
<dbReference type="Gene3D" id="3.30.70.1450">
    <property type="entry name" value="Regulator of K+ conductance, C-terminal domain"/>
    <property type="match status" value="1"/>
</dbReference>
<dbReference type="Gene3D" id="3.40.50.720">
    <property type="entry name" value="NAD(P)-binding Rossmann-like Domain"/>
    <property type="match status" value="1"/>
</dbReference>
<keyword evidence="6" id="KW-0406">Ion transport</keyword>
<evidence type="ECO:0000256" key="4">
    <source>
        <dbReference type="ARBA" id="ARBA00022958"/>
    </source>
</evidence>
<dbReference type="InterPro" id="IPR050721">
    <property type="entry name" value="Trk_Ktr_HKT_K-transport"/>
</dbReference>
<protein>
    <recommendedName>
        <fullName evidence="1">Trk system potassium uptake protein TrkA</fullName>
    </recommendedName>
</protein>
<reference evidence="10" key="1">
    <citation type="submission" date="2020-07" db="EMBL/GenBank/DDBJ databases">
        <title>Complete genome sequencing of Clostridia bacterium strain 12CBH8.</title>
        <authorList>
            <person name="Sakamoto M."/>
            <person name="Murakami T."/>
            <person name="Mori H."/>
        </authorList>
    </citation>
    <scope>NUCLEOTIDE SEQUENCE [LARGE SCALE GENOMIC DNA]</scope>
    <source>
        <strain evidence="10">12CBH8</strain>
    </source>
</reference>
<dbReference type="Proteomes" id="UP000593890">
    <property type="component" value="Chromosome"/>
</dbReference>
<evidence type="ECO:0000256" key="1">
    <source>
        <dbReference type="ARBA" id="ARBA00017378"/>
    </source>
</evidence>
<name>A0A7I8D455_9FIRM</name>
<proteinExistence type="predicted"/>
<keyword evidence="4" id="KW-0630">Potassium</keyword>
<dbReference type="PANTHER" id="PTHR43833:SF5">
    <property type="entry name" value="TRK SYSTEM POTASSIUM UPTAKE PROTEIN TRKA"/>
    <property type="match status" value="1"/>
</dbReference>
<evidence type="ECO:0000259" key="7">
    <source>
        <dbReference type="PROSITE" id="PS51201"/>
    </source>
</evidence>
<dbReference type="PANTHER" id="PTHR43833">
    <property type="entry name" value="POTASSIUM CHANNEL PROTEIN 2-RELATED-RELATED"/>
    <property type="match status" value="1"/>
</dbReference>
<dbReference type="PROSITE" id="PS51201">
    <property type="entry name" value="RCK_N"/>
    <property type="match status" value="1"/>
</dbReference>
<evidence type="ECO:0000313" key="9">
    <source>
        <dbReference type="EMBL" id="BCI61530.1"/>
    </source>
</evidence>
<dbReference type="EMBL" id="AP023321">
    <property type="protein sequence ID" value="BCI61530.1"/>
    <property type="molecule type" value="Genomic_DNA"/>
</dbReference>
<accession>A0A7I8D455</accession>
<gene>
    <name evidence="9" type="ORF">C12CBH8_21690</name>
</gene>
<organism evidence="9 10">
    <name type="scientific">Solibaculum mannosilyticum</name>
    <dbReference type="NCBI Taxonomy" id="2780922"/>
    <lineage>
        <taxon>Bacteria</taxon>
        <taxon>Bacillati</taxon>
        <taxon>Bacillota</taxon>
        <taxon>Clostridia</taxon>
        <taxon>Eubacteriales</taxon>
        <taxon>Oscillospiraceae</taxon>
        <taxon>Solibaculum</taxon>
    </lineage>
</organism>
<dbReference type="InterPro" id="IPR006036">
    <property type="entry name" value="K_uptake_TrkA"/>
</dbReference>
<feature type="domain" description="RCK N-terminal" evidence="7">
    <location>
        <begin position="1"/>
        <end position="119"/>
    </location>
</feature>
<evidence type="ECO:0000256" key="3">
    <source>
        <dbReference type="ARBA" id="ARBA00022538"/>
    </source>
</evidence>
<evidence type="ECO:0000313" key="10">
    <source>
        <dbReference type="Proteomes" id="UP000593890"/>
    </source>
</evidence>
<dbReference type="GO" id="GO:0015079">
    <property type="term" value="F:potassium ion transmembrane transporter activity"/>
    <property type="evidence" value="ECO:0007669"/>
    <property type="project" value="InterPro"/>
</dbReference>
<keyword evidence="5" id="KW-0520">NAD</keyword>
<dbReference type="PRINTS" id="PR00335">
    <property type="entry name" value="KUPTAKETRKA"/>
</dbReference>